<evidence type="ECO:0000313" key="3">
    <source>
        <dbReference type="Proteomes" id="UP000483820"/>
    </source>
</evidence>
<gene>
    <name evidence="2" type="ORF">GCK72_012011</name>
</gene>
<evidence type="ECO:0000313" key="2">
    <source>
        <dbReference type="EMBL" id="KAF1755561.1"/>
    </source>
</evidence>
<accession>A0A6A5GLR5</accession>
<dbReference type="RefSeq" id="XP_053583566.1">
    <property type="nucleotide sequence ID" value="XM_053728794.1"/>
</dbReference>
<proteinExistence type="predicted"/>
<feature type="transmembrane region" description="Helical" evidence="1">
    <location>
        <begin position="166"/>
        <end position="184"/>
    </location>
</feature>
<dbReference type="AlphaFoldDB" id="A0A6A5GLR5"/>
<dbReference type="Proteomes" id="UP000483820">
    <property type="component" value="Chromosome IV"/>
</dbReference>
<name>A0A6A5GLR5_CAERE</name>
<keyword evidence="1" id="KW-1133">Transmembrane helix</keyword>
<keyword evidence="1" id="KW-0812">Transmembrane</keyword>
<keyword evidence="1" id="KW-0472">Membrane</keyword>
<dbReference type="KEGG" id="crq:GCK72_012011"/>
<dbReference type="EMBL" id="WUAV01000004">
    <property type="protein sequence ID" value="KAF1755561.1"/>
    <property type="molecule type" value="Genomic_DNA"/>
</dbReference>
<dbReference type="CTD" id="78775325"/>
<organism evidence="2 3">
    <name type="scientific">Caenorhabditis remanei</name>
    <name type="common">Caenorhabditis vulgaris</name>
    <dbReference type="NCBI Taxonomy" id="31234"/>
    <lineage>
        <taxon>Eukaryota</taxon>
        <taxon>Metazoa</taxon>
        <taxon>Ecdysozoa</taxon>
        <taxon>Nematoda</taxon>
        <taxon>Chromadorea</taxon>
        <taxon>Rhabditida</taxon>
        <taxon>Rhabditina</taxon>
        <taxon>Rhabditomorpha</taxon>
        <taxon>Rhabditoidea</taxon>
        <taxon>Rhabditidae</taxon>
        <taxon>Peloderinae</taxon>
        <taxon>Caenorhabditis</taxon>
    </lineage>
</organism>
<dbReference type="GeneID" id="78775325"/>
<feature type="transmembrane region" description="Helical" evidence="1">
    <location>
        <begin position="69"/>
        <end position="87"/>
    </location>
</feature>
<sequence>MYQLKWSRQLEQVAFEYLKESKKSSNPMASIEYKDHIGFYWLGNVFNILSDVVGFAVPEGKLKEKFKDFLEVVEAIVMFIWLALAAPKSIPIKEGAMFGPAEAILPYRESMFKSGIPCTSCPTHCEYWQESDGTITEGELCVPPKEEQVNFVASNMTLTDTVATDSITFALMIPFILILAFHSWK</sequence>
<reference evidence="2 3" key="1">
    <citation type="submission" date="2019-12" db="EMBL/GenBank/DDBJ databases">
        <title>Chromosome-level assembly of the Caenorhabditis remanei genome.</title>
        <authorList>
            <person name="Teterina A.A."/>
            <person name="Willis J.H."/>
            <person name="Phillips P.C."/>
        </authorList>
    </citation>
    <scope>NUCLEOTIDE SEQUENCE [LARGE SCALE GENOMIC DNA]</scope>
    <source>
        <strain evidence="2 3">PX506</strain>
        <tissue evidence="2">Whole organism</tissue>
    </source>
</reference>
<comment type="caution">
    <text evidence="2">The sequence shown here is derived from an EMBL/GenBank/DDBJ whole genome shotgun (WGS) entry which is preliminary data.</text>
</comment>
<protein>
    <submittedName>
        <fullName evidence="2">Uncharacterized protein</fullName>
    </submittedName>
</protein>
<evidence type="ECO:0000256" key="1">
    <source>
        <dbReference type="SAM" id="Phobius"/>
    </source>
</evidence>